<dbReference type="AlphaFoldDB" id="A0A9P5S5I7"/>
<evidence type="ECO:0000313" key="2">
    <source>
        <dbReference type="Proteomes" id="UP000748756"/>
    </source>
</evidence>
<gene>
    <name evidence="1" type="ORF">BG015_002679</name>
</gene>
<name>A0A9P5S5I7_9FUNG</name>
<accession>A0A9P5S5I7</accession>
<evidence type="ECO:0000313" key="1">
    <source>
        <dbReference type="EMBL" id="KAF9153757.1"/>
    </source>
</evidence>
<reference evidence="1" key="1">
    <citation type="journal article" date="2020" name="Fungal Divers.">
        <title>Resolving the Mortierellaceae phylogeny through synthesis of multi-gene phylogenetics and phylogenomics.</title>
        <authorList>
            <person name="Vandepol N."/>
            <person name="Liber J."/>
            <person name="Desiro A."/>
            <person name="Na H."/>
            <person name="Kennedy M."/>
            <person name="Barry K."/>
            <person name="Grigoriev I.V."/>
            <person name="Miller A.N."/>
            <person name="O'Donnell K."/>
            <person name="Stajich J.E."/>
            <person name="Bonito G."/>
        </authorList>
    </citation>
    <scope>NUCLEOTIDE SEQUENCE</scope>
    <source>
        <strain evidence="1">NRRL 6426</strain>
    </source>
</reference>
<sequence>MKRRPFDGEPYKSRTKKIKTVPVTKTVLEAALKALVDLLEVQFDRKLVSGLSSRSSSELKDLIMRCGARLWYKRLQAGKDRGVGRNLRDSYTVKVFVATLGQLWQGPRKPTERCKLLRGYVALSTGHHLPLRDEDVRYFDISDCFGMATDNAMPTSKTVLAPPEYGSASPIL</sequence>
<proteinExistence type="predicted"/>
<keyword evidence="2" id="KW-1185">Reference proteome</keyword>
<comment type="caution">
    <text evidence="1">The sequence shown here is derived from an EMBL/GenBank/DDBJ whole genome shotgun (WGS) entry which is preliminary data.</text>
</comment>
<protein>
    <submittedName>
        <fullName evidence="1">Uncharacterized protein</fullName>
    </submittedName>
</protein>
<organism evidence="1 2">
    <name type="scientific">Linnemannia schmuckeri</name>
    <dbReference type="NCBI Taxonomy" id="64567"/>
    <lineage>
        <taxon>Eukaryota</taxon>
        <taxon>Fungi</taxon>
        <taxon>Fungi incertae sedis</taxon>
        <taxon>Mucoromycota</taxon>
        <taxon>Mortierellomycotina</taxon>
        <taxon>Mortierellomycetes</taxon>
        <taxon>Mortierellales</taxon>
        <taxon>Mortierellaceae</taxon>
        <taxon>Linnemannia</taxon>
    </lineage>
</organism>
<dbReference type="EMBL" id="JAAAUQ010000155">
    <property type="protein sequence ID" value="KAF9153757.1"/>
    <property type="molecule type" value="Genomic_DNA"/>
</dbReference>
<dbReference type="Proteomes" id="UP000748756">
    <property type="component" value="Unassembled WGS sequence"/>
</dbReference>